<organism evidence="1 2">
    <name type="scientific">Pseudonocardia aurantiaca</name>
    <dbReference type="NCBI Taxonomy" id="75290"/>
    <lineage>
        <taxon>Bacteria</taxon>
        <taxon>Bacillati</taxon>
        <taxon>Actinomycetota</taxon>
        <taxon>Actinomycetes</taxon>
        <taxon>Pseudonocardiales</taxon>
        <taxon>Pseudonocardiaceae</taxon>
        <taxon>Pseudonocardia</taxon>
    </lineage>
</organism>
<dbReference type="Proteomes" id="UP001597145">
    <property type="component" value="Unassembled WGS sequence"/>
</dbReference>
<evidence type="ECO:0000313" key="1">
    <source>
        <dbReference type="EMBL" id="MFD1534153.1"/>
    </source>
</evidence>
<accession>A0ABW4FUA9</accession>
<keyword evidence="2" id="KW-1185">Reference proteome</keyword>
<comment type="caution">
    <text evidence="1">The sequence shown here is derived from an EMBL/GenBank/DDBJ whole genome shotgun (WGS) entry which is preliminary data.</text>
</comment>
<name>A0ABW4FUA9_9PSEU</name>
<protein>
    <submittedName>
        <fullName evidence="1">Uncharacterized protein</fullName>
    </submittedName>
</protein>
<sequence length="73" mass="8094">MVVGANGVAPLRQQTWADATKMDHAGVQGSLVDASSRTFYRLISAMGMFPEPYYDPGPPPRALTCRYRRWCSS</sequence>
<gene>
    <name evidence="1" type="ORF">ACFSCY_32520</name>
</gene>
<dbReference type="EMBL" id="JBHUCP010000028">
    <property type="protein sequence ID" value="MFD1534153.1"/>
    <property type="molecule type" value="Genomic_DNA"/>
</dbReference>
<proteinExistence type="predicted"/>
<evidence type="ECO:0000313" key="2">
    <source>
        <dbReference type="Proteomes" id="UP001597145"/>
    </source>
</evidence>
<reference evidence="2" key="1">
    <citation type="journal article" date="2019" name="Int. J. Syst. Evol. Microbiol.">
        <title>The Global Catalogue of Microorganisms (GCM) 10K type strain sequencing project: providing services to taxonomists for standard genome sequencing and annotation.</title>
        <authorList>
            <consortium name="The Broad Institute Genomics Platform"/>
            <consortium name="The Broad Institute Genome Sequencing Center for Infectious Disease"/>
            <person name="Wu L."/>
            <person name="Ma J."/>
        </authorList>
    </citation>
    <scope>NUCLEOTIDE SEQUENCE [LARGE SCALE GENOMIC DNA]</scope>
    <source>
        <strain evidence="2">JCM 12165</strain>
    </source>
</reference>
<dbReference type="RefSeq" id="WP_343984491.1">
    <property type="nucleotide sequence ID" value="NZ_BAAAJG010000023.1"/>
</dbReference>